<proteinExistence type="predicted"/>
<keyword evidence="3" id="KW-1185">Reference proteome</keyword>
<dbReference type="Proteomes" id="UP000024635">
    <property type="component" value="Unassembled WGS sequence"/>
</dbReference>
<name>A0A016VWJ0_9BILA</name>
<dbReference type="Gene3D" id="3.40.50.10190">
    <property type="entry name" value="BRCT domain"/>
    <property type="match status" value="1"/>
</dbReference>
<dbReference type="EMBL" id="JARK01001339">
    <property type="protein sequence ID" value="EYC31785.1"/>
    <property type="molecule type" value="Genomic_DNA"/>
</dbReference>
<reference evidence="3" key="1">
    <citation type="journal article" date="2015" name="Nat. Genet.">
        <title>The genome and transcriptome of the zoonotic hookworm Ancylostoma ceylanicum identify infection-specific gene families.</title>
        <authorList>
            <person name="Schwarz E.M."/>
            <person name="Hu Y."/>
            <person name="Antoshechkin I."/>
            <person name="Miller M.M."/>
            <person name="Sternberg P.W."/>
            <person name="Aroian R.V."/>
        </authorList>
    </citation>
    <scope>NUCLEOTIDE SEQUENCE</scope>
    <source>
        <strain evidence="3">HY135</strain>
    </source>
</reference>
<feature type="compositionally biased region" description="Polar residues" evidence="1">
    <location>
        <begin position="341"/>
        <end position="354"/>
    </location>
</feature>
<evidence type="ECO:0008006" key="4">
    <source>
        <dbReference type="Google" id="ProtNLM"/>
    </source>
</evidence>
<protein>
    <recommendedName>
        <fullName evidence="4">BRCT domain-containing protein</fullName>
    </recommendedName>
</protein>
<gene>
    <name evidence="2" type="primary">Acey_s0003.g1237</name>
    <name evidence="2" type="ORF">Y032_0003g1237</name>
</gene>
<organism evidence="2 3">
    <name type="scientific">Ancylostoma ceylanicum</name>
    <dbReference type="NCBI Taxonomy" id="53326"/>
    <lineage>
        <taxon>Eukaryota</taxon>
        <taxon>Metazoa</taxon>
        <taxon>Ecdysozoa</taxon>
        <taxon>Nematoda</taxon>
        <taxon>Chromadorea</taxon>
        <taxon>Rhabditida</taxon>
        <taxon>Rhabditina</taxon>
        <taxon>Rhabditomorpha</taxon>
        <taxon>Strongyloidea</taxon>
        <taxon>Ancylostomatidae</taxon>
        <taxon>Ancylostomatinae</taxon>
        <taxon>Ancylostoma</taxon>
    </lineage>
</organism>
<dbReference type="InterPro" id="IPR036420">
    <property type="entry name" value="BRCT_dom_sf"/>
</dbReference>
<evidence type="ECO:0000313" key="3">
    <source>
        <dbReference type="Proteomes" id="UP000024635"/>
    </source>
</evidence>
<dbReference type="OrthoDB" id="5827930at2759"/>
<feature type="region of interest" description="Disordered" evidence="1">
    <location>
        <begin position="331"/>
        <end position="393"/>
    </location>
</feature>
<evidence type="ECO:0000313" key="2">
    <source>
        <dbReference type="EMBL" id="EYC31785.1"/>
    </source>
</evidence>
<feature type="compositionally biased region" description="Polar residues" evidence="1">
    <location>
        <begin position="383"/>
        <end position="393"/>
    </location>
</feature>
<dbReference type="CDD" id="cd00027">
    <property type="entry name" value="BRCT"/>
    <property type="match status" value="1"/>
</dbReference>
<dbReference type="AlphaFoldDB" id="A0A016VWJ0"/>
<comment type="caution">
    <text evidence="2">The sequence shown here is derived from an EMBL/GenBank/DDBJ whole genome shotgun (WGS) entry which is preliminary data.</text>
</comment>
<accession>A0A016VWJ0</accession>
<evidence type="ECO:0000256" key="1">
    <source>
        <dbReference type="SAM" id="MobiDB-lite"/>
    </source>
</evidence>
<sequence length="393" mass="44258">MIQLTLQLPEILSAGRILFVEACMSGRARCGGSDVGNRQKRKRVGFADTPTQLKSPCNKAARSDFFNVFLVGFSEKEKADIVRNSVDEIDVKEVLSTSVTHLVVKLPTKRDKPYPYAALYYAVVSGAWILRPSWLALSKDGVMPECDHEFRHDHIDIQTPMFTKFRDIIRLYENYQKLRDREGCRIFSDSVFKRVFILANRTCEGRQKKAMLRSLIHAGGGSIAVDDSWRAIRERPSKAAALVSIIIIENGEDLSNHEINISFIKQLLMKGVPVLYEEILSQLLHNQVVPNLEIMMTHAVYYWCNEHNERLTLSQEDLECVRKIHLKSADRNDNHGAGKSSADSTFLSNQSGKLSNGPDGYSGGDASEGNNRFIPLSRRAETIATTSSRHTGW</sequence>